<keyword evidence="2" id="KW-1185">Reference proteome</keyword>
<dbReference type="AlphaFoldDB" id="A0AAJ0AI33"/>
<evidence type="ECO:0000313" key="1">
    <source>
        <dbReference type="EMBL" id="KAK1672853.1"/>
    </source>
</evidence>
<dbReference type="GeneID" id="85460020"/>
<proteinExistence type="predicted"/>
<feature type="non-terminal residue" evidence="1">
    <location>
        <position position="55"/>
    </location>
</feature>
<evidence type="ECO:0000313" key="2">
    <source>
        <dbReference type="Proteomes" id="UP001224890"/>
    </source>
</evidence>
<sequence length="55" mass="6302">MFMDTYSPDQWLSPVMNFFERLSSTQRVLAWLSSTVLPTTWVAPAPFLPAKGLRI</sequence>
<accession>A0AAJ0AI33</accession>
<dbReference type="RefSeq" id="XP_060426856.1">
    <property type="nucleotide sequence ID" value="XM_060575494.1"/>
</dbReference>
<gene>
    <name evidence="1" type="ORF">BDP55DRAFT_671972</name>
</gene>
<protein>
    <submittedName>
        <fullName evidence="1">Uncharacterized protein</fullName>
    </submittedName>
</protein>
<comment type="caution">
    <text evidence="1">The sequence shown here is derived from an EMBL/GenBank/DDBJ whole genome shotgun (WGS) entry which is preliminary data.</text>
</comment>
<organism evidence="1 2">
    <name type="scientific">Colletotrichum godetiae</name>
    <dbReference type="NCBI Taxonomy" id="1209918"/>
    <lineage>
        <taxon>Eukaryota</taxon>
        <taxon>Fungi</taxon>
        <taxon>Dikarya</taxon>
        <taxon>Ascomycota</taxon>
        <taxon>Pezizomycotina</taxon>
        <taxon>Sordariomycetes</taxon>
        <taxon>Hypocreomycetidae</taxon>
        <taxon>Glomerellales</taxon>
        <taxon>Glomerellaceae</taxon>
        <taxon>Colletotrichum</taxon>
        <taxon>Colletotrichum acutatum species complex</taxon>
    </lineage>
</organism>
<name>A0AAJ0AI33_9PEZI</name>
<reference evidence="1" key="1">
    <citation type="submission" date="2021-06" db="EMBL/GenBank/DDBJ databases">
        <title>Comparative genomics, transcriptomics and evolutionary studies reveal genomic signatures of adaptation to plant cell wall in hemibiotrophic fungi.</title>
        <authorList>
            <consortium name="DOE Joint Genome Institute"/>
            <person name="Baroncelli R."/>
            <person name="Diaz J.F."/>
            <person name="Benocci T."/>
            <person name="Peng M."/>
            <person name="Battaglia E."/>
            <person name="Haridas S."/>
            <person name="Andreopoulos W."/>
            <person name="Labutti K."/>
            <person name="Pangilinan J."/>
            <person name="Floch G.L."/>
            <person name="Makela M.R."/>
            <person name="Henrissat B."/>
            <person name="Grigoriev I.V."/>
            <person name="Crouch J.A."/>
            <person name="De Vries R.P."/>
            <person name="Sukno S.A."/>
            <person name="Thon M.R."/>
        </authorList>
    </citation>
    <scope>NUCLEOTIDE SEQUENCE</scope>
    <source>
        <strain evidence="1">CBS 193.32</strain>
    </source>
</reference>
<dbReference type="Proteomes" id="UP001224890">
    <property type="component" value="Unassembled WGS sequence"/>
</dbReference>
<dbReference type="EMBL" id="JAHMHR010000035">
    <property type="protein sequence ID" value="KAK1672853.1"/>
    <property type="molecule type" value="Genomic_DNA"/>
</dbReference>